<keyword evidence="2" id="KW-0546">Nucleotide metabolism</keyword>
<gene>
    <name evidence="3" type="ORF">S03H2_18134</name>
</gene>
<reference evidence="3" key="1">
    <citation type="journal article" date="2014" name="Front. Microbiol.">
        <title>High frequency of phylogenetically diverse reductive dehalogenase-homologous genes in deep subseafloor sedimentary metagenomes.</title>
        <authorList>
            <person name="Kawai M."/>
            <person name="Futagami T."/>
            <person name="Toyoda A."/>
            <person name="Takaki Y."/>
            <person name="Nishi S."/>
            <person name="Hori S."/>
            <person name="Arai W."/>
            <person name="Tsubouchi T."/>
            <person name="Morono Y."/>
            <person name="Uchiyama I."/>
            <person name="Ito T."/>
            <person name="Fujiyama A."/>
            <person name="Inagaki F."/>
            <person name="Takami H."/>
        </authorList>
    </citation>
    <scope>NUCLEOTIDE SEQUENCE</scope>
    <source>
        <strain evidence="3">Expedition CK06-06</strain>
    </source>
</reference>
<dbReference type="Gene3D" id="2.70.40.10">
    <property type="match status" value="1"/>
</dbReference>
<sequence>MGILSEDKIKEYLNKEELSERIIITPLLNPSDFFDPISIDVRLGNEFIIMRKQSFPILDISDKDSLSRRTIQYQERIRIDYGDEFVLHPRQLIIGSTLEYISLPDQIMCYVIGKSSWGRMGLIIATATKVDPGFK</sequence>
<evidence type="ECO:0008006" key="4">
    <source>
        <dbReference type="Google" id="ProtNLM"/>
    </source>
</evidence>
<dbReference type="PANTHER" id="PTHR42680:SF3">
    <property type="entry name" value="DCTP DEAMINASE"/>
    <property type="match status" value="1"/>
</dbReference>
<dbReference type="Pfam" id="PF22769">
    <property type="entry name" value="DCD"/>
    <property type="match status" value="1"/>
</dbReference>
<dbReference type="InterPro" id="IPR036157">
    <property type="entry name" value="dUTPase-like_sf"/>
</dbReference>
<organism evidence="3">
    <name type="scientific">marine sediment metagenome</name>
    <dbReference type="NCBI Taxonomy" id="412755"/>
    <lineage>
        <taxon>unclassified sequences</taxon>
        <taxon>metagenomes</taxon>
        <taxon>ecological metagenomes</taxon>
    </lineage>
</organism>
<evidence type="ECO:0000256" key="1">
    <source>
        <dbReference type="ARBA" id="ARBA00022801"/>
    </source>
</evidence>
<comment type="caution">
    <text evidence="3">The sequence shown here is derived from an EMBL/GenBank/DDBJ whole genome shotgun (WGS) entry which is preliminary data.</text>
</comment>
<keyword evidence="1" id="KW-0378">Hydrolase</keyword>
<evidence type="ECO:0000313" key="3">
    <source>
        <dbReference type="EMBL" id="GAH36425.1"/>
    </source>
</evidence>
<dbReference type="InterPro" id="IPR033704">
    <property type="entry name" value="dUTPase_trimeric"/>
</dbReference>
<feature type="non-terminal residue" evidence="3">
    <location>
        <position position="135"/>
    </location>
</feature>
<dbReference type="PANTHER" id="PTHR42680">
    <property type="entry name" value="DCTP DEAMINASE"/>
    <property type="match status" value="1"/>
</dbReference>
<evidence type="ECO:0000256" key="2">
    <source>
        <dbReference type="ARBA" id="ARBA00023080"/>
    </source>
</evidence>
<dbReference type="EMBL" id="BARU01009391">
    <property type="protein sequence ID" value="GAH36425.1"/>
    <property type="molecule type" value="Genomic_DNA"/>
</dbReference>
<dbReference type="GO" id="GO:0008829">
    <property type="term" value="F:dCTP deaminase activity"/>
    <property type="evidence" value="ECO:0007669"/>
    <property type="project" value="InterPro"/>
</dbReference>
<dbReference type="SUPFAM" id="SSF51283">
    <property type="entry name" value="dUTPase-like"/>
    <property type="match status" value="1"/>
</dbReference>
<protein>
    <recommendedName>
        <fullName evidence="4">dCTP deaminase</fullName>
    </recommendedName>
</protein>
<name>X1FV57_9ZZZZ</name>
<dbReference type="InterPro" id="IPR011962">
    <property type="entry name" value="dCTP_deaminase"/>
</dbReference>
<proteinExistence type="predicted"/>
<dbReference type="CDD" id="cd07557">
    <property type="entry name" value="trimeric_dUTPase"/>
    <property type="match status" value="1"/>
</dbReference>
<dbReference type="GO" id="GO:0006229">
    <property type="term" value="P:dUTP biosynthetic process"/>
    <property type="evidence" value="ECO:0007669"/>
    <property type="project" value="InterPro"/>
</dbReference>
<accession>X1FV57</accession>
<dbReference type="NCBIfam" id="TIGR02274">
    <property type="entry name" value="dCTP_deam"/>
    <property type="match status" value="1"/>
</dbReference>
<dbReference type="AlphaFoldDB" id="X1FV57"/>